<dbReference type="SUPFAM" id="SSF141571">
    <property type="entry name" value="Pentapeptide repeat-like"/>
    <property type="match status" value="1"/>
</dbReference>
<accession>A0A8H1LQJ7</accession>
<evidence type="ECO:0000256" key="1">
    <source>
        <dbReference type="SAM" id="MobiDB-lite"/>
    </source>
</evidence>
<organism evidence="2 3">
    <name type="scientific">Streptomyces albus</name>
    <dbReference type="NCBI Taxonomy" id="1888"/>
    <lineage>
        <taxon>Bacteria</taxon>
        <taxon>Bacillati</taxon>
        <taxon>Actinomycetota</taxon>
        <taxon>Actinomycetes</taxon>
        <taxon>Kitasatosporales</taxon>
        <taxon>Streptomycetaceae</taxon>
        <taxon>Streptomyces</taxon>
    </lineage>
</organism>
<sequence>MNEEERPGRSDRLRADCERCAGLCCVALPFAASADFAVHKPAGRRCGNLTAENRCSIHARLRESGFAGCSVFDCYGAGQRVSARATPRTPGPRMPESLMFAVFRVTRQLHELLWLLTEAEAVEGGGEAGALAAELDALIDEDADTVLAVDVEAWRARVGPVLERVSERARRGLDGRDLARADLMGARLRGARLRGAGMRGALLIAADLRGADLRQADLLGADLRDADVCGADLSGALFLTQPQLNAAHGDSATLVPDTLVRPAHWPDTSSAGQHDAPRHRRDSRRGAAGPAGGGGGRRSGHGKRTGRGADGERNGTGAAGSGDGGRGDRAQRGARNGGERDGRERIGQERNGRERGGRERDARQPEPQRSGSRRSGSRKAGPRQPAPGKPAGSDAPGRNASDRRGDGRRDNGGGPRRRGRR</sequence>
<dbReference type="Gene3D" id="2.160.20.80">
    <property type="entry name" value="E3 ubiquitin-protein ligase SopA"/>
    <property type="match status" value="1"/>
</dbReference>
<dbReference type="GeneID" id="84311329"/>
<feature type="compositionally biased region" description="Basic and acidic residues" evidence="1">
    <location>
        <begin position="325"/>
        <end position="366"/>
    </location>
</feature>
<dbReference type="Pfam" id="PF00805">
    <property type="entry name" value="Pentapeptide"/>
    <property type="match status" value="1"/>
</dbReference>
<name>A0A8H1LQJ7_9ACTN</name>
<comment type="caution">
    <text evidence="2">The sequence shown here is derived from an EMBL/GenBank/DDBJ whole genome shotgun (WGS) entry which is preliminary data.</text>
</comment>
<feature type="region of interest" description="Disordered" evidence="1">
    <location>
        <begin position="261"/>
        <end position="421"/>
    </location>
</feature>
<dbReference type="EMBL" id="RCIY01000002">
    <property type="protein sequence ID" value="TGG89643.1"/>
    <property type="molecule type" value="Genomic_DNA"/>
</dbReference>
<dbReference type="Proteomes" id="UP000298111">
    <property type="component" value="Unassembled WGS sequence"/>
</dbReference>
<dbReference type="AlphaFoldDB" id="A0A8H1LQJ7"/>
<evidence type="ECO:0000313" key="2">
    <source>
        <dbReference type="EMBL" id="TGG89643.1"/>
    </source>
</evidence>
<gene>
    <name evidence="2" type="ORF">D8771_01740</name>
</gene>
<feature type="compositionally biased region" description="Basic residues" evidence="1">
    <location>
        <begin position="371"/>
        <end position="381"/>
    </location>
</feature>
<dbReference type="RefSeq" id="WP_037613454.1">
    <property type="nucleotide sequence ID" value="NZ_BNEJ01000017.1"/>
</dbReference>
<proteinExistence type="predicted"/>
<dbReference type="PANTHER" id="PTHR14136">
    <property type="entry name" value="BTB_POZ DOMAIN-CONTAINING PROTEIN KCTD9"/>
    <property type="match status" value="1"/>
</dbReference>
<reference evidence="2 3" key="1">
    <citation type="submission" date="2018-10" db="EMBL/GenBank/DDBJ databases">
        <title>Isolation of pseudouridimycin from Streptomyces albus DSM 40763.</title>
        <authorList>
            <person name="Rosenqvist P."/>
            <person name="Metsae-Ketelae M."/>
            <person name="Virta P."/>
        </authorList>
    </citation>
    <scope>NUCLEOTIDE SEQUENCE [LARGE SCALE GENOMIC DNA]</scope>
    <source>
        <strain evidence="2 3">DSM 40763</strain>
    </source>
</reference>
<protein>
    <submittedName>
        <fullName evidence="2">Pentapeptide repeat-containing protein</fullName>
    </submittedName>
</protein>
<dbReference type="InterPro" id="IPR001646">
    <property type="entry name" value="5peptide_repeat"/>
</dbReference>
<evidence type="ECO:0000313" key="3">
    <source>
        <dbReference type="Proteomes" id="UP000298111"/>
    </source>
</evidence>
<feature type="compositionally biased region" description="Basic and acidic residues" evidence="1">
    <location>
        <begin position="400"/>
        <end position="411"/>
    </location>
</feature>
<dbReference type="PANTHER" id="PTHR14136:SF37">
    <property type="entry name" value="PENTAPEPTIDE REPEAT-CONTAINING PROTEIN"/>
    <property type="match status" value="1"/>
</dbReference>
<dbReference type="InterPro" id="IPR051082">
    <property type="entry name" value="Pentapeptide-BTB/POZ_domain"/>
</dbReference>